<feature type="region of interest" description="Disordered" evidence="1">
    <location>
        <begin position="24"/>
        <end position="52"/>
    </location>
</feature>
<sequence>MSIGLIIFIISIIISIITAINDKSHKKRQNQPPRTQQPRQQPSAERKSQKGIFEQLGETFEELQREFDNSSQKEVRENRPSSKQLGKTEPEKVEKRVASTQEQPKEERQKPRNMSPKDMEEMKELNHSLNQELHSYRTDIDREKEKQLLMIERRAQKIINDKYLSNRAKKARLKQLFADTNVLGKNTDGNLRFDEDEVINGIIWSEILSKPKQLQ</sequence>
<comment type="caution">
    <text evidence="2">The sequence shown here is derived from an EMBL/GenBank/DDBJ whole genome shotgun (WGS) entry which is preliminary data.</text>
</comment>
<dbReference type="Proteomes" id="UP000321736">
    <property type="component" value="Unassembled WGS sequence"/>
</dbReference>
<evidence type="ECO:0000313" key="2">
    <source>
        <dbReference type="EMBL" id="GEP84703.1"/>
    </source>
</evidence>
<protein>
    <submittedName>
        <fullName evidence="2">Uncharacterized protein</fullName>
    </submittedName>
</protein>
<proteinExistence type="predicted"/>
<keyword evidence="3" id="KW-1185">Reference proteome</keyword>
<dbReference type="AlphaFoldDB" id="A0A239U1R4"/>
<name>A0A239U1R4_9STAP</name>
<evidence type="ECO:0000313" key="3">
    <source>
        <dbReference type="Proteomes" id="UP000321736"/>
    </source>
</evidence>
<feature type="compositionally biased region" description="Low complexity" evidence="1">
    <location>
        <begin position="30"/>
        <end position="42"/>
    </location>
</feature>
<gene>
    <name evidence="2" type="ORF">SPI02_12880</name>
</gene>
<evidence type="ECO:0000256" key="1">
    <source>
        <dbReference type="SAM" id="MobiDB-lite"/>
    </source>
</evidence>
<dbReference type="EMBL" id="BKAR01000014">
    <property type="protein sequence ID" value="GEP84703.1"/>
    <property type="molecule type" value="Genomic_DNA"/>
</dbReference>
<dbReference type="RefSeq" id="WP_095104974.1">
    <property type="nucleotide sequence ID" value="NZ_BKAR01000014.1"/>
</dbReference>
<accession>A0A239U1R4</accession>
<reference evidence="2 3" key="1">
    <citation type="submission" date="2019-07" db="EMBL/GenBank/DDBJ databases">
        <title>Whole genome shotgun sequence of Staphylococcus piscifermentans NBRC 109625.</title>
        <authorList>
            <person name="Hosoyama A."/>
            <person name="Uohara A."/>
            <person name="Ohji S."/>
            <person name="Ichikawa N."/>
        </authorList>
    </citation>
    <scope>NUCLEOTIDE SEQUENCE [LARGE SCALE GENOMIC DNA]</scope>
    <source>
        <strain evidence="2 3">NBRC 109625</strain>
    </source>
</reference>
<dbReference type="OrthoDB" id="2414382at2"/>
<feature type="region of interest" description="Disordered" evidence="1">
    <location>
        <begin position="64"/>
        <end position="123"/>
    </location>
</feature>
<organism evidence="2 3">
    <name type="scientific">Staphylococcus piscifermentans</name>
    <dbReference type="NCBI Taxonomy" id="70258"/>
    <lineage>
        <taxon>Bacteria</taxon>
        <taxon>Bacillati</taxon>
        <taxon>Bacillota</taxon>
        <taxon>Bacilli</taxon>
        <taxon>Bacillales</taxon>
        <taxon>Staphylococcaceae</taxon>
        <taxon>Staphylococcus</taxon>
    </lineage>
</organism>